<sequence length="230" mass="24885">MVCGEKLQYHEKAAELSCSYCRRQDTGHIVCPNGHYICEQCHNQEAMRVIEDIVFGTDSQNPAEIAELAFSLPGLPMLGCPHAYIAGGAFMAALKNNGAKNISNEEIKEVFQRTGKQAHGGYCGLTGVCGIAPALGACISVLTGSKCGKDKEQRLTMELVTRVSRAITDLTGPSCCKAYVRASLKVAVDFLQDNFAVKLPMDSNSSCRYMSKHPHGCLKNCPYFPIKKGG</sequence>
<gene>
    <name evidence="2" type="ORF">MNBD_DELTA03-817</name>
</gene>
<dbReference type="InterPro" id="IPR043768">
    <property type="entry name" value="DUF5714"/>
</dbReference>
<protein>
    <recommendedName>
        <fullName evidence="1">DUF5714 domain-containing protein</fullName>
    </recommendedName>
</protein>
<dbReference type="AlphaFoldDB" id="A0A3B0VZQ4"/>
<organism evidence="2">
    <name type="scientific">hydrothermal vent metagenome</name>
    <dbReference type="NCBI Taxonomy" id="652676"/>
    <lineage>
        <taxon>unclassified sequences</taxon>
        <taxon>metagenomes</taxon>
        <taxon>ecological metagenomes</taxon>
    </lineage>
</organism>
<proteinExistence type="predicted"/>
<dbReference type="Pfam" id="PF18978">
    <property type="entry name" value="DUF5714"/>
    <property type="match status" value="1"/>
</dbReference>
<dbReference type="EMBL" id="UOEX01000223">
    <property type="protein sequence ID" value="VAW37776.1"/>
    <property type="molecule type" value="Genomic_DNA"/>
</dbReference>
<evidence type="ECO:0000313" key="2">
    <source>
        <dbReference type="EMBL" id="VAW37776.1"/>
    </source>
</evidence>
<evidence type="ECO:0000259" key="1">
    <source>
        <dbReference type="Pfam" id="PF18978"/>
    </source>
</evidence>
<feature type="domain" description="DUF5714" evidence="1">
    <location>
        <begin position="50"/>
        <end position="224"/>
    </location>
</feature>
<accession>A0A3B0VZQ4</accession>
<name>A0A3B0VZQ4_9ZZZZ</name>
<reference evidence="2" key="1">
    <citation type="submission" date="2018-06" db="EMBL/GenBank/DDBJ databases">
        <authorList>
            <person name="Zhirakovskaya E."/>
        </authorList>
    </citation>
    <scope>NUCLEOTIDE SEQUENCE</scope>
</reference>